<accession>A0AAN7VLA6</accession>
<dbReference type="InterPro" id="IPR031734">
    <property type="entry name" value="MBF2"/>
</dbReference>
<evidence type="ECO:0000256" key="1">
    <source>
        <dbReference type="SAM" id="SignalP"/>
    </source>
</evidence>
<evidence type="ECO:0000313" key="3">
    <source>
        <dbReference type="Proteomes" id="UP001329430"/>
    </source>
</evidence>
<feature type="signal peptide" evidence="1">
    <location>
        <begin position="1"/>
        <end position="23"/>
    </location>
</feature>
<dbReference type="AlphaFoldDB" id="A0AAN7VLA6"/>
<name>A0AAN7VLA6_9COLE</name>
<comment type="caution">
    <text evidence="2">The sequence shown here is derived from an EMBL/GenBank/DDBJ whole genome shotgun (WGS) entry which is preliminary data.</text>
</comment>
<dbReference type="Proteomes" id="UP001329430">
    <property type="component" value="Chromosome 1"/>
</dbReference>
<keyword evidence="1" id="KW-0732">Signal</keyword>
<dbReference type="Pfam" id="PF15868">
    <property type="entry name" value="MBF2"/>
    <property type="match status" value="1"/>
</dbReference>
<evidence type="ECO:0000313" key="2">
    <source>
        <dbReference type="EMBL" id="KAK5650772.1"/>
    </source>
</evidence>
<dbReference type="EMBL" id="JAVRBK010000001">
    <property type="protein sequence ID" value="KAK5650772.1"/>
    <property type="molecule type" value="Genomic_DNA"/>
</dbReference>
<organism evidence="2 3">
    <name type="scientific">Pyrocoelia pectoralis</name>
    <dbReference type="NCBI Taxonomy" id="417401"/>
    <lineage>
        <taxon>Eukaryota</taxon>
        <taxon>Metazoa</taxon>
        <taxon>Ecdysozoa</taxon>
        <taxon>Arthropoda</taxon>
        <taxon>Hexapoda</taxon>
        <taxon>Insecta</taxon>
        <taxon>Pterygota</taxon>
        <taxon>Neoptera</taxon>
        <taxon>Endopterygota</taxon>
        <taxon>Coleoptera</taxon>
        <taxon>Polyphaga</taxon>
        <taxon>Elateriformia</taxon>
        <taxon>Elateroidea</taxon>
        <taxon>Lampyridae</taxon>
        <taxon>Lampyrinae</taxon>
        <taxon>Pyrocoelia</taxon>
    </lineage>
</organism>
<proteinExistence type="predicted"/>
<feature type="chain" id="PRO_5042929263" evidence="1">
    <location>
        <begin position="24"/>
        <end position="132"/>
    </location>
</feature>
<sequence length="132" mass="14999">MMLFSYLAAILIITLINVQDVTSASYSNCRLMKGDVLLYHRRIKQEMTKHYSLHFASYPEILLDKRSVKNIPVISCILCKDQNVKKSVQPESECKIIGGGIGHIFAKFAISSSTYNGYDYDIKIYGQKKLVL</sequence>
<keyword evidence="3" id="KW-1185">Reference proteome</keyword>
<reference evidence="2 3" key="1">
    <citation type="journal article" date="2024" name="Insects">
        <title>An Improved Chromosome-Level Genome Assembly of the Firefly Pyrocoelia pectoralis.</title>
        <authorList>
            <person name="Fu X."/>
            <person name="Meyer-Rochow V.B."/>
            <person name="Ballantyne L."/>
            <person name="Zhu X."/>
        </authorList>
    </citation>
    <scope>NUCLEOTIDE SEQUENCE [LARGE SCALE GENOMIC DNA]</scope>
    <source>
        <strain evidence="2">XCY_ONT2</strain>
    </source>
</reference>
<protein>
    <submittedName>
        <fullName evidence="2">Uncharacterized protein</fullName>
    </submittedName>
</protein>
<gene>
    <name evidence="2" type="ORF">RI129_001801</name>
</gene>